<protein>
    <submittedName>
        <fullName evidence="1">Uncharacterized protein</fullName>
    </submittedName>
</protein>
<keyword evidence="2" id="KW-1185">Reference proteome</keyword>
<evidence type="ECO:0000313" key="2">
    <source>
        <dbReference type="Proteomes" id="UP000592180"/>
    </source>
</evidence>
<reference evidence="1 2" key="1">
    <citation type="submission" date="2020-08" db="EMBL/GenBank/DDBJ databases">
        <title>Functional genomics of gut bacteria from endangered species of beetles.</title>
        <authorList>
            <person name="Carlos-Shanley C."/>
        </authorList>
    </citation>
    <scope>NUCLEOTIDE SEQUENCE [LARGE SCALE GENOMIC DNA]</scope>
    <source>
        <strain evidence="1 2">S00151</strain>
    </source>
</reference>
<sequence length="633" mass="73358">MKRYKVYAPEDLQNFADAENICIEIYAKNKVFEQSEIKGSIYLRGESCTFPNLVSIAGNLSVDAPFCSLEKLEKVQGNCIIHNEVNIDKLKEIKGNLKCIVDLNFKNLEKIGGSIQSKKAKLTTRGHLLRKNRKPVAVNRQYEVDRLPADGIFDVDIFGDNLIFPHTHISGNITVKSQKADFPNLVSLHGNLYGDPREKSKEKCKLNYPSLEQIIGNVELKNTTSVFDSLTFVKGSISMEKSETDFPVLERSGTIRLNSYSSASFPELVEIRGGLTKRSYSSKKYYFPKLKKVNGIFHKNDVEAPFLEEVGELLSNENFEMNFLQKINGSCTISKYFKSNSLRHINILEIKNNVFYSPALESVNHYLYKKEEHYETLAKNIYFRITDQLYISKTSFLISRFGFETGLKGNKYPLKELVRILKLRHSSFQNFETRELKREWTTEDHQEFHKIIEKIRVLWDKTEALSFQEFFTSDNRNFRLFCFNYIGVGTLMKELDARKINAHSIDVDHVEYDINGNRESIKKTNIYEVYEIENQKLGIGSWNSRNGFSYAVKCWCPSTGKEHWLWIEEQYKDNALTAIASTFRVHENMIPYIRCLKRQGDLLFCELIREVTPKGFTRPLTAKEYFSLLEVET</sequence>
<dbReference type="AlphaFoldDB" id="A0A840KIT6"/>
<proteinExistence type="predicted"/>
<dbReference type="RefSeq" id="WP_184191321.1">
    <property type="nucleotide sequence ID" value="NZ_JACHLE010000005.1"/>
</dbReference>
<gene>
    <name evidence="1" type="ORF">HNP38_003254</name>
</gene>
<dbReference type="EMBL" id="JACHLE010000005">
    <property type="protein sequence ID" value="MBB4807938.1"/>
    <property type="molecule type" value="Genomic_DNA"/>
</dbReference>
<evidence type="ECO:0000313" key="1">
    <source>
        <dbReference type="EMBL" id="MBB4807938.1"/>
    </source>
</evidence>
<organism evidence="1 2">
    <name type="scientific">Chryseobacterium defluvii</name>
    <dbReference type="NCBI Taxonomy" id="160396"/>
    <lineage>
        <taxon>Bacteria</taxon>
        <taxon>Pseudomonadati</taxon>
        <taxon>Bacteroidota</taxon>
        <taxon>Flavobacteriia</taxon>
        <taxon>Flavobacteriales</taxon>
        <taxon>Weeksellaceae</taxon>
        <taxon>Chryseobacterium group</taxon>
        <taxon>Chryseobacterium</taxon>
    </lineage>
</organism>
<accession>A0A840KIT6</accession>
<name>A0A840KIT6_9FLAO</name>
<dbReference type="Proteomes" id="UP000592180">
    <property type="component" value="Unassembled WGS sequence"/>
</dbReference>
<comment type="caution">
    <text evidence="1">The sequence shown here is derived from an EMBL/GenBank/DDBJ whole genome shotgun (WGS) entry which is preliminary data.</text>
</comment>